<gene>
    <name evidence="1" type="ORF">NDU88_005081</name>
</gene>
<dbReference type="EMBL" id="JANPWB010000010">
    <property type="protein sequence ID" value="KAJ1138700.1"/>
    <property type="molecule type" value="Genomic_DNA"/>
</dbReference>
<evidence type="ECO:0000313" key="2">
    <source>
        <dbReference type="Proteomes" id="UP001066276"/>
    </source>
</evidence>
<protein>
    <submittedName>
        <fullName evidence="1">Uncharacterized protein</fullName>
    </submittedName>
</protein>
<evidence type="ECO:0000313" key="1">
    <source>
        <dbReference type="EMBL" id="KAJ1138700.1"/>
    </source>
</evidence>
<keyword evidence="2" id="KW-1185">Reference proteome</keyword>
<comment type="caution">
    <text evidence="1">The sequence shown here is derived from an EMBL/GenBank/DDBJ whole genome shotgun (WGS) entry which is preliminary data.</text>
</comment>
<name>A0AAV7QHU1_PLEWA</name>
<organism evidence="1 2">
    <name type="scientific">Pleurodeles waltl</name>
    <name type="common">Iberian ribbed newt</name>
    <dbReference type="NCBI Taxonomy" id="8319"/>
    <lineage>
        <taxon>Eukaryota</taxon>
        <taxon>Metazoa</taxon>
        <taxon>Chordata</taxon>
        <taxon>Craniata</taxon>
        <taxon>Vertebrata</taxon>
        <taxon>Euteleostomi</taxon>
        <taxon>Amphibia</taxon>
        <taxon>Batrachia</taxon>
        <taxon>Caudata</taxon>
        <taxon>Salamandroidea</taxon>
        <taxon>Salamandridae</taxon>
        <taxon>Pleurodelinae</taxon>
        <taxon>Pleurodeles</taxon>
    </lineage>
</organism>
<sequence length="94" mass="9564">MRGRRALTRAEVQAWAVGPGGGTGVGAVATSRRGRLLGQDRREETRPWAASGPVPGAAVRVLAPVCAASRASCGPFGSALGAPEDVAPPQPRHN</sequence>
<accession>A0AAV7QHU1</accession>
<dbReference type="AlphaFoldDB" id="A0AAV7QHU1"/>
<reference evidence="1" key="1">
    <citation type="journal article" date="2022" name="bioRxiv">
        <title>Sequencing and chromosome-scale assembly of the giantPleurodeles waltlgenome.</title>
        <authorList>
            <person name="Brown T."/>
            <person name="Elewa A."/>
            <person name="Iarovenko S."/>
            <person name="Subramanian E."/>
            <person name="Araus A.J."/>
            <person name="Petzold A."/>
            <person name="Susuki M."/>
            <person name="Suzuki K.-i.T."/>
            <person name="Hayashi T."/>
            <person name="Toyoda A."/>
            <person name="Oliveira C."/>
            <person name="Osipova E."/>
            <person name="Leigh N.D."/>
            <person name="Simon A."/>
            <person name="Yun M.H."/>
        </authorList>
    </citation>
    <scope>NUCLEOTIDE SEQUENCE</scope>
    <source>
        <strain evidence="1">20211129_DDA</strain>
        <tissue evidence="1">Liver</tissue>
    </source>
</reference>
<dbReference type="Proteomes" id="UP001066276">
    <property type="component" value="Chromosome 6"/>
</dbReference>
<proteinExistence type="predicted"/>